<dbReference type="PANTHER" id="PTHR30136:SF35">
    <property type="entry name" value="HTH-TYPE TRANSCRIPTIONAL REGULATOR RV1719"/>
    <property type="match status" value="1"/>
</dbReference>
<dbReference type="RefSeq" id="WP_022866376.1">
    <property type="nucleotide sequence ID" value="NZ_CAMYCL010000011.1"/>
</dbReference>
<dbReference type="GO" id="GO:0045892">
    <property type="term" value="P:negative regulation of DNA-templated transcription"/>
    <property type="evidence" value="ECO:0007669"/>
    <property type="project" value="TreeGrafter"/>
</dbReference>
<dbReference type="GO" id="GO:0003700">
    <property type="term" value="F:DNA-binding transcription factor activity"/>
    <property type="evidence" value="ECO:0007669"/>
    <property type="project" value="TreeGrafter"/>
</dbReference>
<evidence type="ECO:0000256" key="2">
    <source>
        <dbReference type="ARBA" id="ARBA00023125"/>
    </source>
</evidence>
<protein>
    <submittedName>
        <fullName evidence="7">IclR family transcriptional regulator</fullName>
    </submittedName>
</protein>
<name>A0AAW9HKV8_9ACTO</name>
<sequence>MTQRRSTQPKLSSIDRALTIVEYLANQGNTGASLADISSYIRANKATVHHTLAALRKRNWVDQDSSTGYYYLSNGIDPIIKYRTRCASIVHNLRPALVAITHRFNELTHLGRLVDENIEYLDKVEPDRPIRVVSAIGRRSPAVRTALGRALLASMKLTPEQVNWYLDATIPNPYLRRRFTEEIHRVHQSGWAEELEENEKGIACVAVPIQFKNGEIVAVSVTAPIERMLDAQHRKELAFGIAEEVHKLDARLAGYVPSVLI</sequence>
<dbReference type="PROSITE" id="PS51077">
    <property type="entry name" value="HTH_ICLR"/>
    <property type="match status" value="1"/>
</dbReference>
<dbReference type="GO" id="GO:0003677">
    <property type="term" value="F:DNA binding"/>
    <property type="evidence" value="ECO:0007669"/>
    <property type="project" value="UniProtKB-KW"/>
</dbReference>
<dbReference type="Proteomes" id="UP001281731">
    <property type="component" value="Unassembled WGS sequence"/>
</dbReference>
<evidence type="ECO:0000256" key="1">
    <source>
        <dbReference type="ARBA" id="ARBA00023015"/>
    </source>
</evidence>
<dbReference type="Pfam" id="PF01614">
    <property type="entry name" value="IclR_C"/>
    <property type="match status" value="1"/>
</dbReference>
<dbReference type="PANTHER" id="PTHR30136">
    <property type="entry name" value="HELIX-TURN-HELIX TRANSCRIPTIONAL REGULATOR, ICLR FAMILY"/>
    <property type="match status" value="1"/>
</dbReference>
<keyword evidence="1" id="KW-0805">Transcription regulation</keyword>
<comment type="caution">
    <text evidence="7">The sequence shown here is derived from an EMBL/GenBank/DDBJ whole genome shotgun (WGS) entry which is preliminary data.</text>
</comment>
<dbReference type="PROSITE" id="PS51078">
    <property type="entry name" value="ICLR_ED"/>
    <property type="match status" value="1"/>
</dbReference>
<dbReference type="EMBL" id="JAWNGC010000002">
    <property type="protein sequence ID" value="MDY5154550.1"/>
    <property type="molecule type" value="Genomic_DNA"/>
</dbReference>
<evidence type="ECO:0000256" key="3">
    <source>
        <dbReference type="ARBA" id="ARBA00023163"/>
    </source>
</evidence>
<dbReference type="Gene3D" id="3.30.450.40">
    <property type="match status" value="1"/>
</dbReference>
<dbReference type="Pfam" id="PF09339">
    <property type="entry name" value="HTH_IclR"/>
    <property type="match status" value="1"/>
</dbReference>
<gene>
    <name evidence="7" type="ORF">R6G80_02270</name>
    <name evidence="6" type="ORF">R6G86_06150</name>
</gene>
<evidence type="ECO:0000313" key="8">
    <source>
        <dbReference type="Proteomes" id="UP001275049"/>
    </source>
</evidence>
<dbReference type="InterPro" id="IPR036388">
    <property type="entry name" value="WH-like_DNA-bd_sf"/>
</dbReference>
<accession>A0AAW9HKV8</accession>
<dbReference type="InterPro" id="IPR005471">
    <property type="entry name" value="Tscrpt_reg_IclR_N"/>
</dbReference>
<dbReference type="SUPFAM" id="SSF55781">
    <property type="entry name" value="GAF domain-like"/>
    <property type="match status" value="1"/>
</dbReference>
<dbReference type="InterPro" id="IPR036390">
    <property type="entry name" value="WH_DNA-bd_sf"/>
</dbReference>
<keyword evidence="2" id="KW-0238">DNA-binding</keyword>
<reference evidence="7 8" key="1">
    <citation type="submission" date="2023-10" db="EMBL/GenBank/DDBJ databases">
        <title>Whole Genome based description of the genera Actinobaculum and Actinotignum reveals a complex phylogenetic relationship within the species included in the genus Actinotignum.</title>
        <authorList>
            <person name="Jensen C.S."/>
            <person name="Dargis R."/>
            <person name="Kemp M."/>
            <person name="Christensen J.J."/>
        </authorList>
    </citation>
    <scope>NUCLEOTIDE SEQUENCE</scope>
    <source>
        <strain evidence="7">SLA_B511</strain>
        <strain evidence="6 8">SLA_B974</strain>
    </source>
</reference>
<proteinExistence type="predicted"/>
<dbReference type="EMBL" id="JAWNGA010000010">
    <property type="protein sequence ID" value="MDY5133315.1"/>
    <property type="molecule type" value="Genomic_DNA"/>
</dbReference>
<dbReference type="SUPFAM" id="SSF46785">
    <property type="entry name" value="Winged helix' DNA-binding domain"/>
    <property type="match status" value="1"/>
</dbReference>
<dbReference type="Proteomes" id="UP001275049">
    <property type="component" value="Unassembled WGS sequence"/>
</dbReference>
<evidence type="ECO:0000313" key="9">
    <source>
        <dbReference type="Proteomes" id="UP001281731"/>
    </source>
</evidence>
<dbReference type="Gene3D" id="1.10.10.10">
    <property type="entry name" value="Winged helix-like DNA-binding domain superfamily/Winged helix DNA-binding domain"/>
    <property type="match status" value="1"/>
</dbReference>
<evidence type="ECO:0000313" key="7">
    <source>
        <dbReference type="EMBL" id="MDY5154550.1"/>
    </source>
</evidence>
<dbReference type="AlphaFoldDB" id="A0AAW9HKV8"/>
<keyword evidence="8" id="KW-1185">Reference proteome</keyword>
<feature type="domain" description="IclR-ED" evidence="5">
    <location>
        <begin position="70"/>
        <end position="254"/>
    </location>
</feature>
<feature type="domain" description="HTH iclR-type" evidence="4">
    <location>
        <begin position="11"/>
        <end position="74"/>
    </location>
</feature>
<evidence type="ECO:0000259" key="4">
    <source>
        <dbReference type="PROSITE" id="PS51077"/>
    </source>
</evidence>
<evidence type="ECO:0000313" key="6">
    <source>
        <dbReference type="EMBL" id="MDY5133315.1"/>
    </source>
</evidence>
<evidence type="ECO:0000259" key="5">
    <source>
        <dbReference type="PROSITE" id="PS51078"/>
    </source>
</evidence>
<organism evidence="7 9">
    <name type="scientific">Actinotignum urinale</name>
    <dbReference type="NCBI Taxonomy" id="190146"/>
    <lineage>
        <taxon>Bacteria</taxon>
        <taxon>Bacillati</taxon>
        <taxon>Actinomycetota</taxon>
        <taxon>Actinomycetes</taxon>
        <taxon>Actinomycetales</taxon>
        <taxon>Actinomycetaceae</taxon>
        <taxon>Actinotignum</taxon>
    </lineage>
</organism>
<dbReference type="InterPro" id="IPR050707">
    <property type="entry name" value="HTH_MetabolicPath_Reg"/>
</dbReference>
<dbReference type="InterPro" id="IPR029016">
    <property type="entry name" value="GAF-like_dom_sf"/>
</dbReference>
<dbReference type="InterPro" id="IPR014757">
    <property type="entry name" value="Tscrpt_reg_IclR_C"/>
</dbReference>
<keyword evidence="3" id="KW-0804">Transcription</keyword>